<dbReference type="EMBL" id="RXPE01000027">
    <property type="protein sequence ID" value="RTR25452.1"/>
    <property type="molecule type" value="Genomic_DNA"/>
</dbReference>
<dbReference type="OrthoDB" id="9787772at2"/>
<dbReference type="PANTHER" id="PTHR42860">
    <property type="entry name" value="VITAMIN B12-BINDING PROTEIN"/>
    <property type="match status" value="1"/>
</dbReference>
<dbReference type="RefSeq" id="WP_126352780.1">
    <property type="nucleotide sequence ID" value="NZ_CP086380.1"/>
</dbReference>
<dbReference type="Proteomes" id="UP000277766">
    <property type="component" value="Unassembled WGS sequence"/>
</dbReference>
<dbReference type="Gene3D" id="3.40.50.1980">
    <property type="entry name" value="Nitrogenase molybdenum iron protein domain"/>
    <property type="match status" value="2"/>
</dbReference>
<dbReference type="PROSITE" id="PS50983">
    <property type="entry name" value="FE_B12_PBP"/>
    <property type="match status" value="1"/>
</dbReference>
<dbReference type="SUPFAM" id="SSF53807">
    <property type="entry name" value="Helical backbone' metal receptor"/>
    <property type="match status" value="1"/>
</dbReference>
<reference evidence="2 3" key="1">
    <citation type="submission" date="2018-12" db="EMBL/GenBank/DDBJ databases">
        <title>Deinococcus radiophilus ATCC 27603 genome sequencing and assembly.</title>
        <authorList>
            <person name="Maclea K.S."/>
            <person name="Maynard C.R."/>
        </authorList>
    </citation>
    <scope>NUCLEOTIDE SEQUENCE [LARGE SCALE GENOMIC DNA]</scope>
    <source>
        <strain evidence="2 3">ATCC 27603</strain>
    </source>
</reference>
<name>A0A3S0RD75_9DEIO</name>
<dbReference type="PANTHER" id="PTHR42860:SF2">
    <property type="entry name" value="BLL4160 PROTEIN"/>
    <property type="match status" value="1"/>
</dbReference>
<accession>A0A3S0RD75</accession>
<sequence>MTQALTIPSRPDTAPPLRLAPLVCSNTEILEVLGVLDWVVAVDSHSDSPGLEHAVRLGPDQQIDVPLLKAQAPDLVLASLSVPGLEKVVQEVRDAGLKCLVLDPITPEDIAGDIRRVGEAVGLPELGQQQAEHFLAELNRIGQQSRKRLSVWPRLPRVAVEWWPKPIIAATQESWVTHMLDRLGAENAFAARPGRSSPLTLEEVRAAQPDLMTCSWCGVRKLRPEVMEARGLGVPVVCIPETGLGRPGPRLLEGMQALAEALAGLPVPEAAKSFS</sequence>
<protein>
    <submittedName>
        <fullName evidence="2">Cobalamin-binding protein</fullName>
    </submittedName>
</protein>
<dbReference type="Pfam" id="PF01497">
    <property type="entry name" value="Peripla_BP_2"/>
    <property type="match status" value="1"/>
</dbReference>
<comment type="caution">
    <text evidence="2">The sequence shown here is derived from an EMBL/GenBank/DDBJ whole genome shotgun (WGS) entry which is preliminary data.</text>
</comment>
<organism evidence="2 3">
    <name type="scientific">Deinococcus radiophilus</name>
    <dbReference type="NCBI Taxonomy" id="32062"/>
    <lineage>
        <taxon>Bacteria</taxon>
        <taxon>Thermotogati</taxon>
        <taxon>Deinococcota</taxon>
        <taxon>Deinococci</taxon>
        <taxon>Deinococcales</taxon>
        <taxon>Deinococcaceae</taxon>
        <taxon>Deinococcus</taxon>
    </lineage>
</organism>
<dbReference type="AlphaFoldDB" id="A0A3S0RD75"/>
<keyword evidence="3" id="KW-1185">Reference proteome</keyword>
<gene>
    <name evidence="2" type="ORF">EJ104_10810</name>
</gene>
<evidence type="ECO:0000313" key="3">
    <source>
        <dbReference type="Proteomes" id="UP000277766"/>
    </source>
</evidence>
<evidence type="ECO:0000259" key="1">
    <source>
        <dbReference type="PROSITE" id="PS50983"/>
    </source>
</evidence>
<proteinExistence type="predicted"/>
<dbReference type="InterPro" id="IPR051030">
    <property type="entry name" value="Vitamin_B12-ABC_binding"/>
</dbReference>
<dbReference type="InterPro" id="IPR002491">
    <property type="entry name" value="ABC_transptr_periplasmic_BD"/>
</dbReference>
<evidence type="ECO:0000313" key="2">
    <source>
        <dbReference type="EMBL" id="RTR25452.1"/>
    </source>
</evidence>
<feature type="domain" description="Fe/B12 periplasmic-binding" evidence="1">
    <location>
        <begin position="18"/>
        <end position="275"/>
    </location>
</feature>